<dbReference type="KEGG" id="dpo:4802990"/>
<keyword evidence="6" id="KW-0687">Ribonucleoprotein</keyword>
<dbReference type="Proteomes" id="UP000001819">
    <property type="component" value="Chromosome 2"/>
</dbReference>
<dbReference type="Gene3D" id="3.30.230.10">
    <property type="match status" value="1"/>
</dbReference>
<comment type="subcellular location">
    <subcellularLocation>
        <location evidence="1">Mitochondrion</location>
    </subcellularLocation>
</comment>
<dbReference type="InterPro" id="IPR000754">
    <property type="entry name" value="Ribosomal_uS9"/>
</dbReference>
<evidence type="ECO:0000256" key="7">
    <source>
        <dbReference type="ARBA" id="ARBA00039318"/>
    </source>
</evidence>
<dbReference type="InterPro" id="IPR014721">
    <property type="entry name" value="Ribsml_uS5_D2-typ_fold_subgr"/>
</dbReference>
<proteinExistence type="inferred from homology"/>
<dbReference type="AlphaFoldDB" id="A0A6I8US45"/>
<evidence type="ECO:0000256" key="8">
    <source>
        <dbReference type="ARBA" id="ARBA00076042"/>
    </source>
</evidence>
<dbReference type="GO" id="GO:0005743">
    <property type="term" value="C:mitochondrial inner membrane"/>
    <property type="evidence" value="ECO:0007669"/>
    <property type="project" value="UniProtKB-ARBA"/>
</dbReference>
<dbReference type="GO" id="GO:0006412">
    <property type="term" value="P:translation"/>
    <property type="evidence" value="ECO:0007669"/>
    <property type="project" value="InterPro"/>
</dbReference>
<keyword evidence="3" id="KW-0809">Transit peptide</keyword>
<evidence type="ECO:0000256" key="2">
    <source>
        <dbReference type="ARBA" id="ARBA00005251"/>
    </source>
</evidence>
<dbReference type="PANTHER" id="PTHR21569:SF1">
    <property type="entry name" value="SMALL RIBOSOMAL SUBUNIT PROTEIN US9M"/>
    <property type="match status" value="1"/>
</dbReference>
<dbReference type="Pfam" id="PF00380">
    <property type="entry name" value="Ribosomal_S9"/>
    <property type="match status" value="1"/>
</dbReference>
<dbReference type="SUPFAM" id="SSF54211">
    <property type="entry name" value="Ribosomal protein S5 domain 2-like"/>
    <property type="match status" value="1"/>
</dbReference>
<evidence type="ECO:0000313" key="10">
    <source>
        <dbReference type="RefSeq" id="XP_001359797.3"/>
    </source>
</evidence>
<evidence type="ECO:0000313" key="9">
    <source>
        <dbReference type="Proteomes" id="UP000001819"/>
    </source>
</evidence>
<comment type="similarity">
    <text evidence="2">Belongs to the universal ribosomal protein uS9 family.</text>
</comment>
<sequence length="400" mass="45706">MSKTMALRVFGLNLVKTNRSLLQNACKATALPAGQTVAEASYATEVTVHASPAAIQKQKVSKAMKAYLKRATEHDEFMKTQHLEFQIGKRHLANMMGADAETFTQEDIDEAISYLFPSGLYDPKARPAMKTPEEVFPARKAAEFDETGRPFHSMFYTGKPNFFQLLHEIVEETNKLYELEERMLRRGIKPDENQKLEIAGFQVLPKDQLETQLVESIADIEYTNFSNSMDRLIASPYAYKSKAFIERYLKPLMDQSKQLEVPKPKIDEQGRQYITTYECLRKTARADVTVRMPGTGKISINGQDVSYFEDENSREQLLFPLNYSELLGKVDVEANVEGGGPSGQSGAIRWGIAMCLRSFVDQEMIESMRLAGLLTRDYRRRERKKFGQEGARRKYTWKKR</sequence>
<dbReference type="PANTHER" id="PTHR21569">
    <property type="entry name" value="RIBOSOMAL PROTEIN S9"/>
    <property type="match status" value="1"/>
</dbReference>
<evidence type="ECO:0000256" key="3">
    <source>
        <dbReference type="ARBA" id="ARBA00022946"/>
    </source>
</evidence>
<dbReference type="GO" id="GO:0003723">
    <property type="term" value="F:RNA binding"/>
    <property type="evidence" value="ECO:0007669"/>
    <property type="project" value="TreeGrafter"/>
</dbReference>
<keyword evidence="5" id="KW-0496">Mitochondrion</keyword>
<reference evidence="9" key="1">
    <citation type="submission" date="2024-06" db="UniProtKB">
        <authorList>
            <consortium name="RefSeq"/>
        </authorList>
    </citation>
    <scope>NUCLEOTIDE SEQUENCE [LARGE SCALE GENOMIC DNA]</scope>
    <source>
        <strain evidence="9">MV2-25</strain>
    </source>
</reference>
<evidence type="ECO:0000256" key="4">
    <source>
        <dbReference type="ARBA" id="ARBA00022980"/>
    </source>
</evidence>
<dbReference type="GO" id="GO:0005763">
    <property type="term" value="C:mitochondrial small ribosomal subunit"/>
    <property type="evidence" value="ECO:0007669"/>
    <property type="project" value="TreeGrafter"/>
</dbReference>
<reference evidence="10" key="2">
    <citation type="submission" date="2025-08" db="UniProtKB">
        <authorList>
            <consortium name="RefSeq"/>
        </authorList>
    </citation>
    <scope>IDENTIFICATION</scope>
    <source>
        <strain evidence="10">MV-25-SWS-2005</strain>
        <tissue evidence="10">Whole body</tissue>
    </source>
</reference>
<keyword evidence="9" id="KW-1185">Reference proteome</keyword>
<accession>A0A6I8US45</accession>
<dbReference type="InParanoid" id="A0A6I8US45"/>
<dbReference type="FunFam" id="3.30.230.10:FF:000035">
    <property type="entry name" value="28S ribosomal protein S9, mitochondrial"/>
    <property type="match status" value="1"/>
</dbReference>
<evidence type="ECO:0000256" key="5">
    <source>
        <dbReference type="ARBA" id="ARBA00023128"/>
    </source>
</evidence>
<evidence type="ECO:0000256" key="1">
    <source>
        <dbReference type="ARBA" id="ARBA00004173"/>
    </source>
</evidence>
<dbReference type="RefSeq" id="XP_001359797.3">
    <property type="nucleotide sequence ID" value="XM_001359760.4"/>
</dbReference>
<dbReference type="FunCoup" id="A0A6I8US45">
    <property type="interactions" value="935"/>
</dbReference>
<protein>
    <recommendedName>
        <fullName evidence="7">Small ribosomal subunit protein uS9m</fullName>
    </recommendedName>
    <alternativeName>
        <fullName evidence="8">28S ribosomal protein S9, mitochondrial</fullName>
    </alternativeName>
</protein>
<keyword evidence="4 10" id="KW-0689">Ribosomal protein</keyword>
<dbReference type="GO" id="GO:0003735">
    <property type="term" value="F:structural constituent of ribosome"/>
    <property type="evidence" value="ECO:0007669"/>
    <property type="project" value="InterPro"/>
</dbReference>
<gene>
    <name evidence="10" type="primary">mRpS9</name>
</gene>
<evidence type="ECO:0000256" key="6">
    <source>
        <dbReference type="ARBA" id="ARBA00023274"/>
    </source>
</evidence>
<name>A0A6I8US45_DROPS</name>
<organism evidence="9 10">
    <name type="scientific">Drosophila pseudoobscura pseudoobscura</name>
    <name type="common">Fruit fly</name>
    <dbReference type="NCBI Taxonomy" id="46245"/>
    <lineage>
        <taxon>Eukaryota</taxon>
        <taxon>Metazoa</taxon>
        <taxon>Ecdysozoa</taxon>
        <taxon>Arthropoda</taxon>
        <taxon>Hexapoda</taxon>
        <taxon>Insecta</taxon>
        <taxon>Pterygota</taxon>
        <taxon>Neoptera</taxon>
        <taxon>Endopterygota</taxon>
        <taxon>Diptera</taxon>
        <taxon>Brachycera</taxon>
        <taxon>Muscomorpha</taxon>
        <taxon>Ephydroidea</taxon>
        <taxon>Drosophilidae</taxon>
        <taxon>Drosophila</taxon>
        <taxon>Sophophora</taxon>
    </lineage>
</organism>
<dbReference type="InterPro" id="IPR020568">
    <property type="entry name" value="Ribosomal_Su5_D2-typ_SF"/>
</dbReference>